<keyword evidence="5" id="KW-1185">Reference proteome</keyword>
<proteinExistence type="inferred from homology"/>
<comment type="caution">
    <text evidence="4">The sequence shown here is derived from an EMBL/GenBank/DDBJ whole genome shotgun (WGS) entry which is preliminary data.</text>
</comment>
<feature type="domain" description="FlgD Tudor-like" evidence="3">
    <location>
        <begin position="81"/>
        <end position="131"/>
    </location>
</feature>
<keyword evidence="4" id="KW-0966">Cell projection</keyword>
<evidence type="ECO:0000259" key="3">
    <source>
        <dbReference type="Pfam" id="PF13861"/>
    </source>
</evidence>
<name>A0ABX2R8N5_9THEO</name>
<reference evidence="4 5" key="1">
    <citation type="submission" date="2020-07" db="EMBL/GenBank/DDBJ databases">
        <title>Genomic Encyclopedia of Type Strains, Phase III (KMG-III): the genomes of soil and plant-associated and newly described type strains.</title>
        <authorList>
            <person name="Whitman W."/>
        </authorList>
    </citation>
    <scope>NUCLEOTIDE SEQUENCE [LARGE SCALE GENOMIC DNA]</scope>
    <source>
        <strain evidence="4 5">DSM 11255</strain>
    </source>
</reference>
<dbReference type="Proteomes" id="UP000604066">
    <property type="component" value="Unassembled WGS sequence"/>
</dbReference>
<sequence>MINDVTAVSSQMATSANAASQTKLNLDKDAFLKIFLAQLQYQDPLNPADGTEFIAELAQFGMLEQLTNLTDALTKLLQFEQKAQAAALIGKTVKIATAAETLVEGVVSAVRWSGDQISLVVNGQEYSPDKVIEVR</sequence>
<evidence type="ECO:0000313" key="4">
    <source>
        <dbReference type="EMBL" id="NYE56902.1"/>
    </source>
</evidence>
<evidence type="ECO:0000256" key="2">
    <source>
        <dbReference type="ARBA" id="ARBA00022795"/>
    </source>
</evidence>
<evidence type="ECO:0000256" key="1">
    <source>
        <dbReference type="ARBA" id="ARBA00010577"/>
    </source>
</evidence>
<dbReference type="InterPro" id="IPR025963">
    <property type="entry name" value="FLgD_Tudor"/>
</dbReference>
<protein>
    <submittedName>
        <fullName evidence="4">Flagellar basal-body rod modification protein FlgD</fullName>
    </submittedName>
</protein>
<accession>A0ABX2R8N5</accession>
<dbReference type="Pfam" id="PF03963">
    <property type="entry name" value="FlgD"/>
    <property type="match status" value="1"/>
</dbReference>
<gene>
    <name evidence="4" type="ORF">HDG70_000608</name>
</gene>
<keyword evidence="4" id="KW-0282">Flagellum</keyword>
<dbReference type="Pfam" id="PF13861">
    <property type="entry name" value="FLgD_tudor"/>
    <property type="match status" value="1"/>
</dbReference>
<dbReference type="RefSeq" id="WP_028052094.1">
    <property type="nucleotide sequence ID" value="NZ_ATYG01000014.1"/>
</dbReference>
<comment type="similarity">
    <text evidence="1">Belongs to the FlgD family.</text>
</comment>
<evidence type="ECO:0000313" key="5">
    <source>
        <dbReference type="Proteomes" id="UP000604066"/>
    </source>
</evidence>
<keyword evidence="4" id="KW-0969">Cilium</keyword>
<dbReference type="EMBL" id="JACCBS010000001">
    <property type="protein sequence ID" value="NYE56902.1"/>
    <property type="molecule type" value="Genomic_DNA"/>
</dbReference>
<keyword evidence="2" id="KW-1005">Bacterial flagellum biogenesis</keyword>
<dbReference type="InterPro" id="IPR005648">
    <property type="entry name" value="FlgD"/>
</dbReference>
<organism evidence="4 5">
    <name type="scientific">Carboxydothermus ferrireducens DSM 11255</name>
    <dbReference type="NCBI Taxonomy" id="1119529"/>
    <lineage>
        <taxon>Bacteria</taxon>
        <taxon>Bacillati</taxon>
        <taxon>Bacillota</taxon>
        <taxon>Clostridia</taxon>
        <taxon>Thermoanaerobacterales</taxon>
        <taxon>Thermoanaerobacteraceae</taxon>
        <taxon>Carboxydothermus</taxon>
    </lineage>
</organism>